<accession>A0A5C1QAQ0</accession>
<keyword evidence="2 3" id="KW-0535">Nitrogen fixation</keyword>
<evidence type="ECO:0000259" key="4">
    <source>
        <dbReference type="Pfam" id="PF00148"/>
    </source>
</evidence>
<protein>
    <submittedName>
        <fullName evidence="5">Nitrogenase</fullName>
    </submittedName>
</protein>
<dbReference type="KEGG" id="sper:EW093_07700"/>
<keyword evidence="6" id="KW-1185">Reference proteome</keyword>
<dbReference type="Gene3D" id="1.20.89.10">
    <property type="entry name" value="Nitrogenase Molybdenum-iron Protein, subunit B, domain 4"/>
    <property type="match status" value="1"/>
</dbReference>
<dbReference type="PANTHER" id="PTHR33712:SF7">
    <property type="entry name" value="LIGHT-INDEPENDENT PROTOCHLOROPHYLLIDE REDUCTASE SUBUNIT B"/>
    <property type="match status" value="1"/>
</dbReference>
<dbReference type="InterPro" id="IPR050152">
    <property type="entry name" value="ChlB/BchB/BchZ"/>
</dbReference>
<reference evidence="5 6" key="2">
    <citation type="submission" date="2019-09" db="EMBL/GenBank/DDBJ databases">
        <title>Complete Genome Sequence and Methylome Analysis of free living Spirochaetas.</title>
        <authorList>
            <person name="Leshcheva N."/>
            <person name="Mikheeva N."/>
        </authorList>
    </citation>
    <scope>NUCLEOTIDE SEQUENCE [LARGE SCALE GENOMIC DNA]</scope>
    <source>
        <strain evidence="5 6">P</strain>
    </source>
</reference>
<dbReference type="OrthoDB" id="9800746at2"/>
<dbReference type="AlphaFoldDB" id="A0A5C1QAQ0"/>
<dbReference type="InterPro" id="IPR000510">
    <property type="entry name" value="Nase/OxRdtase_comp1"/>
</dbReference>
<evidence type="ECO:0000256" key="1">
    <source>
        <dbReference type="ARBA" id="ARBA00011002"/>
    </source>
</evidence>
<name>A0A5C1QAQ0_9SPIO</name>
<dbReference type="Pfam" id="PF00148">
    <property type="entry name" value="Oxidored_nitro"/>
    <property type="match status" value="1"/>
</dbReference>
<dbReference type="GO" id="GO:0016163">
    <property type="term" value="F:nitrogenase activity"/>
    <property type="evidence" value="ECO:0007669"/>
    <property type="project" value="InterPro"/>
</dbReference>
<feature type="domain" description="Nitrogenase/oxidoreductase component 1" evidence="4">
    <location>
        <begin position="16"/>
        <end position="429"/>
    </location>
</feature>
<dbReference type="SUPFAM" id="SSF53807">
    <property type="entry name" value="Helical backbone' metal receptor"/>
    <property type="match status" value="1"/>
</dbReference>
<dbReference type="PROSITE" id="PS00699">
    <property type="entry name" value="NITROGENASE_1_1"/>
    <property type="match status" value="1"/>
</dbReference>
<proteinExistence type="inferred from homology"/>
<sequence length="444" mass="48726">MIEDDYVSTTNPCKVCSPLGVSLAVKGIEGAMSIMHGSQGCATYIRRYMISHFKEPLDIASSSFSETSAIFGGKSNLKSAILNVKQKYDPKLIAVSATCLSETIGDDVAAYCRECNKEVDGEILAITPPPFGGAHLSGYYAAVTSLVKEKKREKEKIQSLNIFPSIYSTADLRYLKQLVASYFDNFMVMPDYSETLDGGIWGEYLPIAPGGTPLKKIGASYLADFSIGFSPFLEDGINPGKTLESENGVEYFPLRPPIGVRGCDDLTQLLCKKSGNRTNQYYLKERARLIDAYADSHKYTFGKRAVVYGDADFVAGIASFLDEVGITPVICACGTPFKEFEKYIKSCLEFTAPEVIKADVDFKTLDDLLEGVEIDLIIGNSKGYKIARDRDIPFVRCGFPIHDRIGGPRFLHIGYKGAMNLLDHVTNTLLTAKQDASPVGYAYQ</sequence>
<dbReference type="PROSITE" id="PS00090">
    <property type="entry name" value="NITROGENASE_1_2"/>
    <property type="match status" value="1"/>
</dbReference>
<comment type="similarity">
    <text evidence="1 3">Belongs to the NifD/NifK/NifE/NifN family.</text>
</comment>
<dbReference type="Gene3D" id="3.40.50.1980">
    <property type="entry name" value="Nitrogenase molybdenum iron protein domain"/>
    <property type="match status" value="3"/>
</dbReference>
<evidence type="ECO:0000256" key="2">
    <source>
        <dbReference type="ARBA" id="ARBA00023231"/>
    </source>
</evidence>
<dbReference type="PANTHER" id="PTHR33712">
    <property type="entry name" value="LIGHT-INDEPENDENT PROTOCHLOROPHYLLIDE REDUCTASE SUBUNIT B"/>
    <property type="match status" value="1"/>
</dbReference>
<dbReference type="RefSeq" id="WP_149567834.1">
    <property type="nucleotide sequence ID" value="NZ_CP035807.1"/>
</dbReference>
<dbReference type="InterPro" id="IPR000318">
    <property type="entry name" value="Nase_comp1_CS"/>
</dbReference>
<dbReference type="EMBL" id="CP035807">
    <property type="protein sequence ID" value="QEN04591.1"/>
    <property type="molecule type" value="Genomic_DNA"/>
</dbReference>
<gene>
    <name evidence="5" type="ORF">EW093_07700</name>
</gene>
<dbReference type="Proteomes" id="UP000323824">
    <property type="component" value="Chromosome"/>
</dbReference>
<reference evidence="5 6" key="1">
    <citation type="submission" date="2019-02" db="EMBL/GenBank/DDBJ databases">
        <authorList>
            <person name="Fomenkov A."/>
            <person name="Dubinina G."/>
            <person name="Grabovich M."/>
            <person name="Vincze T."/>
            <person name="Roberts R.J."/>
        </authorList>
    </citation>
    <scope>NUCLEOTIDE SEQUENCE [LARGE SCALE GENOMIC DNA]</scope>
    <source>
        <strain evidence="5 6">P</strain>
    </source>
</reference>
<evidence type="ECO:0000313" key="6">
    <source>
        <dbReference type="Proteomes" id="UP000323824"/>
    </source>
</evidence>
<organism evidence="5 6">
    <name type="scientific">Thiospirochaeta perfilievii</name>
    <dbReference type="NCBI Taxonomy" id="252967"/>
    <lineage>
        <taxon>Bacteria</taxon>
        <taxon>Pseudomonadati</taxon>
        <taxon>Spirochaetota</taxon>
        <taxon>Spirochaetia</taxon>
        <taxon>Spirochaetales</taxon>
        <taxon>Spirochaetaceae</taxon>
        <taxon>Thiospirochaeta</taxon>
    </lineage>
</organism>
<evidence type="ECO:0000256" key="3">
    <source>
        <dbReference type="RuleBase" id="RU004021"/>
    </source>
</evidence>
<evidence type="ECO:0000313" key="5">
    <source>
        <dbReference type="EMBL" id="QEN04591.1"/>
    </source>
</evidence>